<evidence type="ECO:0000313" key="1">
    <source>
        <dbReference type="EMBL" id="CAG8746673.1"/>
    </source>
</evidence>
<feature type="non-terminal residue" evidence="1">
    <location>
        <position position="1"/>
    </location>
</feature>
<protein>
    <submittedName>
        <fullName evidence="1">9567_t:CDS:1</fullName>
    </submittedName>
</protein>
<organism evidence="1 2">
    <name type="scientific">Dentiscutata heterogama</name>
    <dbReference type="NCBI Taxonomy" id="1316150"/>
    <lineage>
        <taxon>Eukaryota</taxon>
        <taxon>Fungi</taxon>
        <taxon>Fungi incertae sedis</taxon>
        <taxon>Mucoromycota</taxon>
        <taxon>Glomeromycotina</taxon>
        <taxon>Glomeromycetes</taxon>
        <taxon>Diversisporales</taxon>
        <taxon>Gigasporaceae</taxon>
        <taxon>Dentiscutata</taxon>
    </lineage>
</organism>
<evidence type="ECO:0000313" key="2">
    <source>
        <dbReference type="Proteomes" id="UP000789702"/>
    </source>
</evidence>
<proteinExistence type="predicted"/>
<accession>A0ACA9QCD7</accession>
<reference evidence="1" key="1">
    <citation type="submission" date="2021-06" db="EMBL/GenBank/DDBJ databases">
        <authorList>
            <person name="Kallberg Y."/>
            <person name="Tangrot J."/>
            <person name="Rosling A."/>
        </authorList>
    </citation>
    <scope>NUCLEOTIDE SEQUENCE</scope>
    <source>
        <strain evidence="1">IL203A</strain>
    </source>
</reference>
<gene>
    <name evidence="1" type="ORF">DHETER_LOCUS14388</name>
</gene>
<dbReference type="Proteomes" id="UP000789702">
    <property type="component" value="Unassembled WGS sequence"/>
</dbReference>
<keyword evidence="2" id="KW-1185">Reference proteome</keyword>
<dbReference type="EMBL" id="CAJVPU010043931">
    <property type="protein sequence ID" value="CAG8746673.1"/>
    <property type="molecule type" value="Genomic_DNA"/>
</dbReference>
<comment type="caution">
    <text evidence="1">The sequence shown here is derived from an EMBL/GenBank/DDBJ whole genome shotgun (WGS) entry which is preliminary data.</text>
</comment>
<sequence length="142" mass="15970">SATSTLNFIFDFTLIYPGSDFSFNILKTLNNHHVYGVMNSLCKKAMAVELDAGSVAMESLNNKIQDNELSNLDDQENVSQFDVSTIQDPVIRKRKGAPRVRHIKSSLETKNIQSNTKKEKATCFCSCYKQPNHYAKTCTVDL</sequence>
<name>A0ACA9QCD7_9GLOM</name>